<feature type="non-terminal residue" evidence="1">
    <location>
        <position position="249"/>
    </location>
</feature>
<evidence type="ECO:0000313" key="1">
    <source>
        <dbReference type="EMBL" id="KAJ1676655.1"/>
    </source>
</evidence>
<dbReference type="EMBL" id="JAMZIH010003711">
    <property type="protein sequence ID" value="KAJ1676655.1"/>
    <property type="molecule type" value="Genomic_DNA"/>
</dbReference>
<gene>
    <name evidence="1" type="ORF">EV182_007748</name>
</gene>
<accession>A0ACC1HJA4</accession>
<evidence type="ECO:0000313" key="2">
    <source>
        <dbReference type="Proteomes" id="UP001145114"/>
    </source>
</evidence>
<feature type="non-terminal residue" evidence="1">
    <location>
        <position position="1"/>
    </location>
</feature>
<protein>
    <submittedName>
        <fullName evidence="1">Uncharacterized protein</fullName>
    </submittedName>
</protein>
<proteinExistence type="predicted"/>
<reference evidence="1" key="1">
    <citation type="submission" date="2022-06" db="EMBL/GenBank/DDBJ databases">
        <title>Phylogenomic reconstructions and comparative analyses of Kickxellomycotina fungi.</title>
        <authorList>
            <person name="Reynolds N.K."/>
            <person name="Stajich J.E."/>
            <person name="Barry K."/>
            <person name="Grigoriev I.V."/>
            <person name="Crous P."/>
            <person name="Smith M.E."/>
        </authorList>
    </citation>
    <scope>NUCLEOTIDE SEQUENCE</scope>
    <source>
        <strain evidence="1">RSA 2271</strain>
    </source>
</reference>
<dbReference type="Proteomes" id="UP001145114">
    <property type="component" value="Unassembled WGS sequence"/>
</dbReference>
<organism evidence="1 2">
    <name type="scientific">Spiromyces aspiralis</name>
    <dbReference type="NCBI Taxonomy" id="68401"/>
    <lineage>
        <taxon>Eukaryota</taxon>
        <taxon>Fungi</taxon>
        <taxon>Fungi incertae sedis</taxon>
        <taxon>Zoopagomycota</taxon>
        <taxon>Kickxellomycotina</taxon>
        <taxon>Kickxellomycetes</taxon>
        <taxon>Kickxellales</taxon>
        <taxon>Kickxellaceae</taxon>
        <taxon>Spiromyces</taxon>
    </lineage>
</organism>
<comment type="caution">
    <text evidence="1">The sequence shown here is derived from an EMBL/GenBank/DDBJ whole genome shotgun (WGS) entry which is preliminary data.</text>
</comment>
<sequence length="249" mass="29424">GFLDRKVERITGIFCTPRDLRRWNRQWVLVRDSYIAFCNHISDPYPSDVLLADSQFLIKYKKKKLTGHPLNIYRITLSTSNRVVQLRSDSERSINEWRNSIEKMRVASMWSQAHRYGSFAPIRDNSRVMWFIDAVDYFHALSEALSNAKESIYIAGWWLTPELHLRRPYAQNEEYRIDRLLKRKAEEGVDIYIVVFKEVTMSLTINSAYTKKKLQSLHKNIHVQRHPDHLAGGTMFWAHHEKICVIDNT</sequence>
<keyword evidence="2" id="KW-1185">Reference proteome</keyword>
<name>A0ACC1HJA4_9FUNG</name>